<dbReference type="AlphaFoldDB" id="A0A1G4AVU7"/>
<reference evidence="2 3" key="1">
    <citation type="submission" date="2016-09" db="EMBL/GenBank/DDBJ databases">
        <authorList>
            <person name="Capua I."/>
            <person name="De Benedictis P."/>
            <person name="Joannis T."/>
            <person name="Lombin L.H."/>
            <person name="Cattoli G."/>
        </authorList>
    </citation>
    <scope>NUCLEOTIDE SEQUENCE [LARGE SCALE GENOMIC DNA]</scope>
    <source>
        <strain evidence="2 3">IMI 309357</strain>
    </source>
</reference>
<protein>
    <submittedName>
        <fullName evidence="2">Uncharacterized protein</fullName>
    </submittedName>
</protein>
<dbReference type="EMBL" id="MJBS01000123">
    <property type="protein sequence ID" value="OHE93300.1"/>
    <property type="molecule type" value="Genomic_DNA"/>
</dbReference>
<organism evidence="2 3">
    <name type="scientific">Colletotrichum orchidophilum</name>
    <dbReference type="NCBI Taxonomy" id="1209926"/>
    <lineage>
        <taxon>Eukaryota</taxon>
        <taxon>Fungi</taxon>
        <taxon>Dikarya</taxon>
        <taxon>Ascomycota</taxon>
        <taxon>Pezizomycotina</taxon>
        <taxon>Sordariomycetes</taxon>
        <taxon>Hypocreomycetidae</taxon>
        <taxon>Glomerellales</taxon>
        <taxon>Glomerellaceae</taxon>
        <taxon>Colletotrichum</taxon>
    </lineage>
</organism>
<comment type="caution">
    <text evidence="2">The sequence shown here is derived from an EMBL/GenBank/DDBJ whole genome shotgun (WGS) entry which is preliminary data.</text>
</comment>
<dbReference type="GeneID" id="34564503"/>
<name>A0A1G4AVU7_9PEZI</name>
<dbReference type="RefSeq" id="XP_022470466.1">
    <property type="nucleotide sequence ID" value="XM_022622993.1"/>
</dbReference>
<evidence type="ECO:0000256" key="1">
    <source>
        <dbReference type="SAM" id="MobiDB-lite"/>
    </source>
</evidence>
<feature type="region of interest" description="Disordered" evidence="1">
    <location>
        <begin position="76"/>
        <end position="119"/>
    </location>
</feature>
<dbReference type="Proteomes" id="UP000176998">
    <property type="component" value="Unassembled WGS sequence"/>
</dbReference>
<evidence type="ECO:0000313" key="2">
    <source>
        <dbReference type="EMBL" id="OHE93300.1"/>
    </source>
</evidence>
<proteinExistence type="predicted"/>
<evidence type="ECO:0000313" key="3">
    <source>
        <dbReference type="Proteomes" id="UP000176998"/>
    </source>
</evidence>
<sequence length="119" mass="13705">MFTHQLWIHNRQILSRRGFRGQPKTSPDGPTFFWVDRSRIYPTMPCHPIQVVWTLLSTSHFLLACARPCCWPQPRPRPWSGSQPQPHKFSLARAHSSRPHVNGELRARSPSLGRMVGGE</sequence>
<gene>
    <name evidence="2" type="ORF">CORC01_11368</name>
</gene>
<accession>A0A1G4AVU7</accession>
<keyword evidence="3" id="KW-1185">Reference proteome</keyword>